<evidence type="ECO:0000313" key="3">
    <source>
        <dbReference type="Proteomes" id="UP001168579"/>
    </source>
</evidence>
<dbReference type="Proteomes" id="UP001168579">
    <property type="component" value="Unassembled WGS sequence"/>
</dbReference>
<accession>A0ABT8RRU1</accession>
<dbReference type="InterPro" id="IPR024311">
    <property type="entry name" value="Lipocalin-like"/>
</dbReference>
<protein>
    <submittedName>
        <fullName evidence="2">Lipocalin family protein</fullName>
    </submittedName>
</protein>
<dbReference type="RefSeq" id="WP_304436173.1">
    <property type="nucleotide sequence ID" value="NZ_JAUKUC010000001.1"/>
</dbReference>
<reference evidence="2" key="1">
    <citation type="journal article" date="2014" name="Int. J. Syst. Evol. Microbiol.">
        <title>Complete genome of a new Firmicutes species belonging to the dominant human colonic microbiota ('Ruminococcus bicirculans') reveals two chromosomes and a selective capacity to utilize plant glucans.</title>
        <authorList>
            <consortium name="NISC Comparative Sequencing Program"/>
            <person name="Wegmann U."/>
            <person name="Louis P."/>
            <person name="Goesmann A."/>
            <person name="Henrissat B."/>
            <person name="Duncan S.H."/>
            <person name="Flint H.J."/>
        </authorList>
    </citation>
    <scope>NUCLEOTIDE SEQUENCE</scope>
    <source>
        <strain evidence="2">CECT 8869</strain>
    </source>
</reference>
<dbReference type="Pfam" id="PF13648">
    <property type="entry name" value="Lipocalin_4"/>
    <property type="match status" value="1"/>
</dbReference>
<evidence type="ECO:0000259" key="1">
    <source>
        <dbReference type="Pfam" id="PF13648"/>
    </source>
</evidence>
<reference evidence="2" key="2">
    <citation type="submission" date="2023-06" db="EMBL/GenBank/DDBJ databases">
        <authorList>
            <person name="Lucena T."/>
            <person name="Sun Q."/>
        </authorList>
    </citation>
    <scope>NUCLEOTIDE SEQUENCE</scope>
    <source>
        <strain evidence="2">CECT 8869</strain>
    </source>
</reference>
<proteinExistence type="predicted"/>
<keyword evidence="3" id="KW-1185">Reference proteome</keyword>
<sequence>MKKVFILCSIIALGLFTSCSNDENTEESENALIGSWQLVAEYDNDEAYELTTCELEQTIVFKADNSYQYISYSPTDDEGSECAVDDYSTIGDWSITSKGKMMISDDYIEIEVNYTVSGDTFTMSYTDSYDGEDYSVKSVYTKI</sequence>
<organism evidence="2 3">
    <name type="scientific">Maribacter confluentis</name>
    <dbReference type="NCBI Taxonomy" id="1656093"/>
    <lineage>
        <taxon>Bacteria</taxon>
        <taxon>Pseudomonadati</taxon>
        <taxon>Bacteroidota</taxon>
        <taxon>Flavobacteriia</taxon>
        <taxon>Flavobacteriales</taxon>
        <taxon>Flavobacteriaceae</taxon>
        <taxon>Maribacter</taxon>
    </lineage>
</organism>
<gene>
    <name evidence="2" type="ORF">Q2T41_11270</name>
</gene>
<dbReference type="EMBL" id="JAUKUC010000001">
    <property type="protein sequence ID" value="MDO1513237.1"/>
    <property type="molecule type" value="Genomic_DNA"/>
</dbReference>
<comment type="caution">
    <text evidence="2">The sequence shown here is derived from an EMBL/GenBank/DDBJ whole genome shotgun (WGS) entry which is preliminary data.</text>
</comment>
<evidence type="ECO:0000313" key="2">
    <source>
        <dbReference type="EMBL" id="MDO1513237.1"/>
    </source>
</evidence>
<dbReference type="PROSITE" id="PS51257">
    <property type="entry name" value="PROKAR_LIPOPROTEIN"/>
    <property type="match status" value="1"/>
</dbReference>
<feature type="domain" description="Lipocalin-like" evidence="1">
    <location>
        <begin position="32"/>
        <end position="135"/>
    </location>
</feature>
<name>A0ABT8RRU1_9FLAO</name>